<comment type="similarity">
    <text evidence="1 9">Belongs to the peptidase M4 family.</text>
</comment>
<comment type="subcellular location">
    <subcellularLocation>
        <location evidence="9">Secreted</location>
    </subcellularLocation>
</comment>
<evidence type="ECO:0000259" key="11">
    <source>
        <dbReference type="Pfam" id="PF02868"/>
    </source>
</evidence>
<organism evidence="12">
    <name type="scientific">Aliivibrio wodanis</name>
    <dbReference type="NCBI Taxonomy" id="80852"/>
    <lineage>
        <taxon>Bacteria</taxon>
        <taxon>Pseudomonadati</taxon>
        <taxon>Pseudomonadota</taxon>
        <taxon>Gammaproteobacteria</taxon>
        <taxon>Vibrionales</taxon>
        <taxon>Vibrionaceae</taxon>
        <taxon>Aliivibrio</taxon>
    </lineage>
</organism>
<feature type="domain" description="Peptidase M4 C-terminal" evidence="11">
    <location>
        <begin position="324"/>
        <end position="495"/>
    </location>
</feature>
<protein>
    <recommendedName>
        <fullName evidence="9">Neutral metalloproteinase</fullName>
        <ecNumber evidence="9">3.4.24.-</ecNumber>
    </recommendedName>
</protein>
<feature type="chain" id="PRO_5024517184" description="Neutral metalloproteinase" evidence="9">
    <location>
        <begin position="21"/>
        <end position="603"/>
    </location>
</feature>
<dbReference type="PANTHER" id="PTHR33794">
    <property type="entry name" value="BACILLOLYSIN"/>
    <property type="match status" value="1"/>
</dbReference>
<dbReference type="Pfam" id="PF02868">
    <property type="entry name" value="Peptidase_M4_C"/>
    <property type="match status" value="1"/>
</dbReference>
<evidence type="ECO:0000256" key="7">
    <source>
        <dbReference type="ARBA" id="ARBA00023145"/>
    </source>
</evidence>
<evidence type="ECO:0000259" key="10">
    <source>
        <dbReference type="Pfam" id="PF01447"/>
    </source>
</evidence>
<name>A0A5Q4YZL8_9GAMM</name>
<keyword evidence="5 9" id="KW-0862">Zinc</keyword>
<sequence>MFQKIIVTIITLFFSMSTFADPPLKTFNTHNLKGQDARLFELPSDIRLIKQNSLSNKKFKAIHYQQMLTDIPIFGAKLTIISDENNQQIAVIGRHYSKFITTNRIHLNNTAAIQAVKQKIGSKGKWRSTLYINPINGRHFYIVENKKETSRWFHWVDSESGIILNAYDGLTTGSGIGVLGDQKDLTGLTTLNGNRYELISSNQRIVTYDAKGKNRLPGILAIDNDDDWIIEGRTSPGQAALVDAHFYANITDNYFISQLDFNWLTHYQQGMVSSAHVKRNYNNAYWNGYQMAYGDGDNVTFTNLSGDLDVVGHELAHGLTEATSDLIYQNESGALNESFSDIMGTNIEFFYNDGDWQNNEIITTTNHGNWSIGEDITINGNGIRNMANPSLHGDPTHYADRYTGSGDNGGVHINSGIINHWYYLLVNGGVNAAYSSVSKVEGIGLHQASQIVYDAFTSLAPNASFCDARDATLAVSDNTILASSNVAAAWDEVGIDDVLCNGTGDGGDTGTGENDDLSISNITSSKLKGRNFQIEWNTNIASTSEVIFNCCGSFTNDHQTTAHSLSFTGTKNTSYIYYVSSKVLDNNGATLNQIIEGPYTHNN</sequence>
<dbReference type="EC" id="3.4.24.-" evidence="9"/>
<keyword evidence="2 9" id="KW-0645">Protease</keyword>
<dbReference type="InterPro" id="IPR050728">
    <property type="entry name" value="Zinc_Metalloprotease_M4"/>
</dbReference>
<dbReference type="GO" id="GO:0046872">
    <property type="term" value="F:metal ion binding"/>
    <property type="evidence" value="ECO:0007669"/>
    <property type="project" value="UniProtKB-UniRule"/>
</dbReference>
<feature type="domain" description="Peptidase M4" evidence="10">
    <location>
        <begin position="172"/>
        <end position="321"/>
    </location>
</feature>
<keyword evidence="4 9" id="KW-0378">Hydrolase</keyword>
<dbReference type="EMBL" id="LR721750">
    <property type="protein sequence ID" value="VVV04413.1"/>
    <property type="molecule type" value="Genomic_DNA"/>
</dbReference>
<proteinExistence type="inferred from homology"/>
<dbReference type="Pfam" id="PF01447">
    <property type="entry name" value="Peptidase_M4"/>
    <property type="match status" value="1"/>
</dbReference>
<comment type="cofactor">
    <cofactor evidence="9">
        <name>Zn(2+)</name>
        <dbReference type="ChEBI" id="CHEBI:29105"/>
    </cofactor>
</comment>
<keyword evidence="3" id="KW-0479">Metal-binding</keyword>
<keyword evidence="6 9" id="KW-0482">Metalloprotease</keyword>
<accession>A0A5Q4YZL8</accession>
<evidence type="ECO:0000256" key="3">
    <source>
        <dbReference type="ARBA" id="ARBA00022723"/>
    </source>
</evidence>
<dbReference type="InterPro" id="IPR001570">
    <property type="entry name" value="Peptidase_M4_C_domain"/>
</dbReference>
<reference evidence="12" key="1">
    <citation type="submission" date="2019-09" db="EMBL/GenBank/DDBJ databases">
        <authorList>
            <person name="Hjerde E."/>
        </authorList>
    </citation>
    <scope>NUCLEOTIDE SEQUENCE</scope>
    <source>
        <strain evidence="12">06/09/160</strain>
    </source>
</reference>
<gene>
    <name evidence="12" type="primary">nprM</name>
    <name evidence="12" type="ORF">AW0309160_01801</name>
</gene>
<comment type="function">
    <text evidence="9">Extracellular zinc metalloprotease.</text>
</comment>
<feature type="active site" evidence="8">
    <location>
        <position position="314"/>
    </location>
</feature>
<dbReference type="PRINTS" id="PR00730">
    <property type="entry name" value="THERMOLYSIN"/>
</dbReference>
<evidence type="ECO:0000256" key="2">
    <source>
        <dbReference type="ARBA" id="ARBA00022670"/>
    </source>
</evidence>
<keyword evidence="9" id="KW-0732">Signal</keyword>
<dbReference type="Gene3D" id="3.10.170.10">
    <property type="match status" value="1"/>
</dbReference>
<dbReference type="CDD" id="cd09597">
    <property type="entry name" value="M4_TLP"/>
    <property type="match status" value="1"/>
</dbReference>
<dbReference type="GO" id="GO:0005576">
    <property type="term" value="C:extracellular region"/>
    <property type="evidence" value="ECO:0007669"/>
    <property type="project" value="UniProtKB-SubCell"/>
</dbReference>
<dbReference type="InterPro" id="IPR023612">
    <property type="entry name" value="Peptidase_M4"/>
</dbReference>
<evidence type="ECO:0000313" key="12">
    <source>
        <dbReference type="EMBL" id="VVV04413.1"/>
    </source>
</evidence>
<dbReference type="InterPro" id="IPR013856">
    <property type="entry name" value="Peptidase_M4_domain"/>
</dbReference>
<feature type="signal peptide" evidence="9">
    <location>
        <begin position="1"/>
        <end position="20"/>
    </location>
</feature>
<feature type="active site" description="Proton donor" evidence="8">
    <location>
        <position position="412"/>
    </location>
</feature>
<keyword evidence="7" id="KW-0865">Zymogen</keyword>
<dbReference type="GO" id="GO:0004222">
    <property type="term" value="F:metalloendopeptidase activity"/>
    <property type="evidence" value="ECO:0007669"/>
    <property type="project" value="UniProtKB-UniRule"/>
</dbReference>
<evidence type="ECO:0000256" key="4">
    <source>
        <dbReference type="ARBA" id="ARBA00022801"/>
    </source>
</evidence>
<dbReference type="GO" id="GO:0006508">
    <property type="term" value="P:proteolysis"/>
    <property type="evidence" value="ECO:0007669"/>
    <property type="project" value="UniProtKB-KW"/>
</dbReference>
<dbReference type="AlphaFoldDB" id="A0A5Q4YZL8"/>
<keyword evidence="9" id="KW-0964">Secreted</keyword>
<evidence type="ECO:0000256" key="5">
    <source>
        <dbReference type="ARBA" id="ARBA00022833"/>
    </source>
</evidence>
<evidence type="ECO:0000256" key="1">
    <source>
        <dbReference type="ARBA" id="ARBA00009388"/>
    </source>
</evidence>
<dbReference type="PANTHER" id="PTHR33794:SF1">
    <property type="entry name" value="BACILLOLYSIN"/>
    <property type="match status" value="1"/>
</dbReference>
<evidence type="ECO:0000256" key="6">
    <source>
        <dbReference type="ARBA" id="ARBA00023049"/>
    </source>
</evidence>
<dbReference type="Gene3D" id="1.10.390.10">
    <property type="entry name" value="Neutral Protease Domain 2"/>
    <property type="match status" value="1"/>
</dbReference>
<evidence type="ECO:0000256" key="8">
    <source>
        <dbReference type="PIRSR" id="PIRSR623612-1"/>
    </source>
</evidence>
<evidence type="ECO:0000256" key="9">
    <source>
        <dbReference type="RuleBase" id="RU366073"/>
    </source>
</evidence>
<dbReference type="SUPFAM" id="SSF55486">
    <property type="entry name" value="Metalloproteases ('zincins'), catalytic domain"/>
    <property type="match status" value="1"/>
</dbReference>
<dbReference type="InterPro" id="IPR027268">
    <property type="entry name" value="Peptidase_M4/M1_CTD_sf"/>
</dbReference>